<keyword evidence="1" id="KW-0472">Membrane</keyword>
<gene>
    <name evidence="3" type="ORF">EV380_1591</name>
</gene>
<keyword evidence="1" id="KW-0812">Transmembrane</keyword>
<feature type="transmembrane region" description="Helical" evidence="1">
    <location>
        <begin position="34"/>
        <end position="56"/>
    </location>
</feature>
<dbReference type="Pfam" id="PF00462">
    <property type="entry name" value="Glutaredoxin"/>
    <property type="match status" value="1"/>
</dbReference>
<evidence type="ECO:0000256" key="1">
    <source>
        <dbReference type="SAM" id="Phobius"/>
    </source>
</evidence>
<dbReference type="SUPFAM" id="SSF52833">
    <property type="entry name" value="Thioredoxin-like"/>
    <property type="match status" value="1"/>
</dbReference>
<evidence type="ECO:0000313" key="3">
    <source>
        <dbReference type="EMBL" id="RZU62005.1"/>
    </source>
</evidence>
<evidence type="ECO:0000259" key="2">
    <source>
        <dbReference type="Pfam" id="PF00462"/>
    </source>
</evidence>
<keyword evidence="1" id="KW-1133">Transmembrane helix</keyword>
<comment type="caution">
    <text evidence="3">The sequence shown here is derived from an EMBL/GenBank/DDBJ whole genome shotgun (WGS) entry which is preliminary data.</text>
</comment>
<accession>A0A4Q8AE87</accession>
<feature type="domain" description="Glutaredoxin" evidence="2">
    <location>
        <begin position="73"/>
        <end position="131"/>
    </location>
</feature>
<proteinExistence type="predicted"/>
<dbReference type="EMBL" id="SHLA01000001">
    <property type="protein sequence ID" value="RZU62005.1"/>
    <property type="molecule type" value="Genomic_DNA"/>
</dbReference>
<dbReference type="RefSeq" id="WP_242607540.1">
    <property type="nucleotide sequence ID" value="NZ_SHLA01000001.1"/>
</dbReference>
<dbReference type="InterPro" id="IPR002109">
    <property type="entry name" value="Glutaredoxin"/>
</dbReference>
<dbReference type="Gene3D" id="3.40.30.10">
    <property type="entry name" value="Glutaredoxin"/>
    <property type="match status" value="1"/>
</dbReference>
<dbReference type="PROSITE" id="PS51354">
    <property type="entry name" value="GLUTAREDOXIN_2"/>
    <property type="match status" value="1"/>
</dbReference>
<dbReference type="Proteomes" id="UP000292685">
    <property type="component" value="Unassembled WGS sequence"/>
</dbReference>
<name>A0A4Q8AE87_9MICC</name>
<keyword evidence="4" id="KW-1185">Reference proteome</keyword>
<dbReference type="InterPro" id="IPR036249">
    <property type="entry name" value="Thioredoxin-like_sf"/>
</dbReference>
<sequence length="152" mass="16591">MRRLFANAWLLTVLVIVLAAVVLARAFAGPTVDAVAVLFSVALLIFAGFTGISMLAGSQPDAGVDAHLENGGVVVFWRPGCTFCLRLMWTLRTRLDDVYWVNIWKDDDAAARVRALNKGNETVPTLLTDSETFVATDRQRALAVVQERAGRS</sequence>
<protein>
    <submittedName>
        <fullName evidence="3">Glutaredoxin</fullName>
    </submittedName>
</protein>
<organism evidence="3 4">
    <name type="scientific">Zhihengliuella halotolerans</name>
    <dbReference type="NCBI Taxonomy" id="370736"/>
    <lineage>
        <taxon>Bacteria</taxon>
        <taxon>Bacillati</taxon>
        <taxon>Actinomycetota</taxon>
        <taxon>Actinomycetes</taxon>
        <taxon>Micrococcales</taxon>
        <taxon>Micrococcaceae</taxon>
        <taxon>Zhihengliuella</taxon>
    </lineage>
</organism>
<reference evidence="3 4" key="1">
    <citation type="submission" date="2019-02" db="EMBL/GenBank/DDBJ databases">
        <title>Sequencing the genomes of 1000 actinobacteria strains.</title>
        <authorList>
            <person name="Klenk H.-P."/>
        </authorList>
    </citation>
    <scope>NUCLEOTIDE SEQUENCE [LARGE SCALE GENOMIC DNA]</scope>
    <source>
        <strain evidence="3 4">DSM 17364</strain>
    </source>
</reference>
<evidence type="ECO:0000313" key="4">
    <source>
        <dbReference type="Proteomes" id="UP000292685"/>
    </source>
</evidence>
<dbReference type="AlphaFoldDB" id="A0A4Q8AE87"/>